<proteinExistence type="predicted"/>
<gene>
    <name evidence="2" type="ORF">SAMN05660923_02282</name>
</gene>
<reference evidence="2 3" key="1">
    <citation type="submission" date="2016-10" db="EMBL/GenBank/DDBJ databases">
        <authorList>
            <person name="de Groot N.N."/>
        </authorList>
    </citation>
    <scope>NUCLEOTIDE SEQUENCE [LARGE SCALE GENOMIC DNA]</scope>
    <source>
        <strain evidence="2 3">DSM 23310</strain>
    </source>
</reference>
<accession>A0A1H3BJF4</accession>
<keyword evidence="1" id="KW-1133">Transmembrane helix</keyword>
<dbReference type="EMBL" id="FNNG01000010">
    <property type="protein sequence ID" value="SDX41444.1"/>
    <property type="molecule type" value="Genomic_DNA"/>
</dbReference>
<evidence type="ECO:0000313" key="3">
    <source>
        <dbReference type="Proteomes" id="UP000198828"/>
    </source>
</evidence>
<sequence length="252" mass="29275">MNLFEDILLVNKRTFKKSVKSFRNNWILIFTGIVYGFINMALTLLISTFFTGILSFLAGLVVAIASSSLISNYLYLLFNIINYDKITWADFKEGFKFFLWKVYGIFFIFWLGSFLLSAFVEVIGVNPQLLATIVTVLVIVGLNPLPETVYQKTLSSGESIGYALEFMKDNWINWLIPNVAFNILIYLLTNNWAIKMFSTHLNFNFDISIKGIIFYIFSQCLFSFMMIYRGHLFKLLSTSTPRKRMYISKFYD</sequence>
<keyword evidence="3" id="KW-1185">Reference proteome</keyword>
<feature type="transmembrane region" description="Helical" evidence="1">
    <location>
        <begin position="56"/>
        <end position="78"/>
    </location>
</feature>
<evidence type="ECO:0000256" key="1">
    <source>
        <dbReference type="SAM" id="Phobius"/>
    </source>
</evidence>
<feature type="transmembrane region" description="Helical" evidence="1">
    <location>
        <begin position="26"/>
        <end position="50"/>
    </location>
</feature>
<dbReference type="Proteomes" id="UP000198828">
    <property type="component" value="Unassembled WGS sequence"/>
</dbReference>
<dbReference type="OrthoDB" id="1701429at2"/>
<feature type="transmembrane region" description="Helical" evidence="1">
    <location>
        <begin position="129"/>
        <end position="150"/>
    </location>
</feature>
<dbReference type="AlphaFoldDB" id="A0A1H3BJF4"/>
<keyword evidence="1" id="KW-0472">Membrane</keyword>
<evidence type="ECO:0000313" key="2">
    <source>
        <dbReference type="EMBL" id="SDX41444.1"/>
    </source>
</evidence>
<keyword evidence="1" id="KW-0812">Transmembrane</keyword>
<protein>
    <submittedName>
        <fullName evidence="2">Uncharacterized protein</fullName>
    </submittedName>
</protein>
<feature type="transmembrane region" description="Helical" evidence="1">
    <location>
        <begin position="98"/>
        <end position="123"/>
    </location>
</feature>
<feature type="transmembrane region" description="Helical" evidence="1">
    <location>
        <begin position="209"/>
        <end position="228"/>
    </location>
</feature>
<name>A0A1H3BJF4_9FIRM</name>
<dbReference type="RefSeq" id="WP_093753778.1">
    <property type="nucleotide sequence ID" value="NZ_BSYN01000005.1"/>
</dbReference>
<organism evidence="2 3">
    <name type="scientific">Tepidimicrobium xylanilyticum</name>
    <dbReference type="NCBI Taxonomy" id="1123352"/>
    <lineage>
        <taxon>Bacteria</taxon>
        <taxon>Bacillati</taxon>
        <taxon>Bacillota</taxon>
        <taxon>Tissierellia</taxon>
        <taxon>Tissierellales</taxon>
        <taxon>Tepidimicrobiaceae</taxon>
        <taxon>Tepidimicrobium</taxon>
    </lineage>
</organism>
<feature type="transmembrane region" description="Helical" evidence="1">
    <location>
        <begin position="171"/>
        <end position="189"/>
    </location>
</feature>